<reference evidence="3 4" key="1">
    <citation type="submission" date="2019-09" db="EMBL/GenBank/DDBJ databases">
        <title>Pimelobacter sp. isolated from Paulinella.</title>
        <authorList>
            <person name="Jeong S.E."/>
        </authorList>
    </citation>
    <scope>NUCLEOTIDE SEQUENCE [LARGE SCALE GENOMIC DNA]</scope>
    <source>
        <strain evidence="3 4">Pch-N</strain>
    </source>
</reference>
<evidence type="ECO:0000313" key="4">
    <source>
        <dbReference type="Proteomes" id="UP000449906"/>
    </source>
</evidence>
<comment type="caution">
    <text evidence="3">The sequence shown here is derived from an EMBL/GenBank/DDBJ whole genome shotgun (WGS) entry which is preliminary data.</text>
</comment>
<accession>A0A7J5DY27</accession>
<evidence type="ECO:0000313" key="3">
    <source>
        <dbReference type="EMBL" id="KAB2810926.1"/>
    </source>
</evidence>
<dbReference type="InterPro" id="IPR011251">
    <property type="entry name" value="Luciferase-like_dom"/>
</dbReference>
<dbReference type="PANTHER" id="PTHR43244">
    <property type="match status" value="1"/>
</dbReference>
<dbReference type="SUPFAM" id="SSF51679">
    <property type="entry name" value="Bacterial luciferase-like"/>
    <property type="match status" value="1"/>
</dbReference>
<dbReference type="AlphaFoldDB" id="A0A7J5DY27"/>
<protein>
    <submittedName>
        <fullName evidence="3">LLM class F420-dependent oxidoreductase</fullName>
        <ecNumber evidence="3">1.-.-.-</ecNumber>
    </submittedName>
</protein>
<dbReference type="Proteomes" id="UP000449906">
    <property type="component" value="Unassembled WGS sequence"/>
</dbReference>
<dbReference type="Pfam" id="PF00296">
    <property type="entry name" value="Bac_luciferase"/>
    <property type="match status" value="1"/>
</dbReference>
<dbReference type="EC" id="1.-.-.-" evidence="3"/>
<feature type="domain" description="Luciferase-like" evidence="2">
    <location>
        <begin position="20"/>
        <end position="297"/>
    </location>
</feature>
<evidence type="ECO:0000256" key="1">
    <source>
        <dbReference type="ARBA" id="ARBA00023002"/>
    </source>
</evidence>
<keyword evidence="1 3" id="KW-0560">Oxidoreductase</keyword>
<dbReference type="InterPro" id="IPR036661">
    <property type="entry name" value="Luciferase-like_sf"/>
</dbReference>
<dbReference type="EMBL" id="WBVM01000001">
    <property type="protein sequence ID" value="KAB2810926.1"/>
    <property type="molecule type" value="Genomic_DNA"/>
</dbReference>
<gene>
    <name evidence="3" type="ORF">F9L07_02995</name>
</gene>
<proteinExistence type="predicted"/>
<dbReference type="NCBIfam" id="TIGR03841">
    <property type="entry name" value="F420_Rv3093c"/>
    <property type="match status" value="1"/>
</dbReference>
<organism evidence="3 4">
    <name type="scientific">Nocardioides simplex</name>
    <name type="common">Arthrobacter simplex</name>
    <dbReference type="NCBI Taxonomy" id="2045"/>
    <lineage>
        <taxon>Bacteria</taxon>
        <taxon>Bacillati</taxon>
        <taxon>Actinomycetota</taxon>
        <taxon>Actinomycetes</taxon>
        <taxon>Propionibacteriales</taxon>
        <taxon>Nocardioidaceae</taxon>
        <taxon>Pimelobacter</taxon>
    </lineage>
</organism>
<dbReference type="PANTHER" id="PTHR43244:SF1">
    <property type="entry name" value="5,10-METHYLENETETRAHYDROMETHANOPTERIN REDUCTASE"/>
    <property type="match status" value="1"/>
</dbReference>
<dbReference type="InterPro" id="IPR022526">
    <property type="entry name" value="F420_Rv3093c"/>
</dbReference>
<dbReference type="InterPro" id="IPR050564">
    <property type="entry name" value="F420-G6PD/mer"/>
</dbReference>
<evidence type="ECO:0000259" key="2">
    <source>
        <dbReference type="Pfam" id="PF00296"/>
    </source>
</evidence>
<sequence length="332" mass="34761">MTSTTLPELTVALGLWQDRPPGEALVTAEAAESSGFPELWIGEMATFDVFALAAAIGQRTASIPMTLGPLSVSVRDPMMLAMGVASVAELSDREVRLALGTSSPRVVEEWHGRERRRPLKAMEEALGELRRLLAGEVGTGRGDLVRSTGYRLRLAAPNSPLTVAGFGPAALALGAAAADRVVVSLPTVEAAAEMATLVRAEAEAAGRRAPRIATWTPAAVDGSREALDQVRRMLVGYLGAPGYAEMFARAGFADVVAFARTRPHPRELLGRISDDLVSSVAAIGSADEVSRRLASYGEHVDEVAVLPSSTSSDPGGVATLAALAARREAARS</sequence>
<name>A0A7J5DY27_NOCSI</name>
<dbReference type="GO" id="GO:0016705">
    <property type="term" value="F:oxidoreductase activity, acting on paired donors, with incorporation or reduction of molecular oxygen"/>
    <property type="evidence" value="ECO:0007669"/>
    <property type="project" value="InterPro"/>
</dbReference>
<dbReference type="Gene3D" id="3.20.20.30">
    <property type="entry name" value="Luciferase-like domain"/>
    <property type="match status" value="1"/>
</dbReference>
<dbReference type="RefSeq" id="WP_151578484.1">
    <property type="nucleotide sequence ID" value="NZ_WBVM01000001.1"/>
</dbReference>